<accession>A0ABQ9YCV2</accession>
<evidence type="ECO:0000256" key="6">
    <source>
        <dbReference type="ARBA" id="ARBA00023242"/>
    </source>
</evidence>
<dbReference type="Proteomes" id="UP001281761">
    <property type="component" value="Unassembled WGS sequence"/>
</dbReference>
<evidence type="ECO:0000313" key="9">
    <source>
        <dbReference type="EMBL" id="KAK2961491.1"/>
    </source>
</evidence>
<comment type="function">
    <text evidence="7">Required for pre-mRNA splicing.</text>
</comment>
<keyword evidence="5 7" id="KW-0508">mRNA splicing</keyword>
<proteinExistence type="inferred from homology"/>
<keyword evidence="6 7" id="KW-0539">Nucleus</keyword>
<reference evidence="9 10" key="1">
    <citation type="journal article" date="2022" name="bioRxiv">
        <title>Genomics of Preaxostyla Flagellates Illuminates Evolutionary Transitions and the Path Towards Mitochondrial Loss.</title>
        <authorList>
            <person name="Novak L.V.F."/>
            <person name="Treitli S.C."/>
            <person name="Pyrih J."/>
            <person name="Halakuc P."/>
            <person name="Pipaliya S.V."/>
            <person name="Vacek V."/>
            <person name="Brzon O."/>
            <person name="Soukal P."/>
            <person name="Eme L."/>
            <person name="Dacks J.B."/>
            <person name="Karnkowska A."/>
            <person name="Elias M."/>
            <person name="Hampl V."/>
        </authorList>
    </citation>
    <scope>NUCLEOTIDE SEQUENCE [LARGE SCALE GENOMIC DNA]</scope>
    <source>
        <strain evidence="9">NAU3</strain>
        <tissue evidence="9">Gut</tissue>
    </source>
</reference>
<dbReference type="EMBL" id="JARBJD010000016">
    <property type="protein sequence ID" value="KAK2961491.1"/>
    <property type="molecule type" value="Genomic_DNA"/>
</dbReference>
<organism evidence="9 10">
    <name type="scientific">Blattamonas nauphoetae</name>
    <dbReference type="NCBI Taxonomy" id="2049346"/>
    <lineage>
        <taxon>Eukaryota</taxon>
        <taxon>Metamonada</taxon>
        <taxon>Preaxostyla</taxon>
        <taxon>Oxymonadida</taxon>
        <taxon>Blattamonas</taxon>
    </lineage>
</organism>
<evidence type="ECO:0000256" key="3">
    <source>
        <dbReference type="ARBA" id="ARBA00022664"/>
    </source>
</evidence>
<evidence type="ECO:0000256" key="7">
    <source>
        <dbReference type="RuleBase" id="RU367025"/>
    </source>
</evidence>
<evidence type="ECO:0000256" key="1">
    <source>
        <dbReference type="ARBA" id="ARBA00004123"/>
    </source>
</evidence>
<dbReference type="PANTHER" id="PTHR23142">
    <property type="entry name" value="PRE-MRNA-SPLICING FACTOR 38A-RELATED"/>
    <property type="match status" value="1"/>
</dbReference>
<evidence type="ECO:0000256" key="8">
    <source>
        <dbReference type="SAM" id="MobiDB-lite"/>
    </source>
</evidence>
<evidence type="ECO:0000256" key="2">
    <source>
        <dbReference type="ARBA" id="ARBA00006164"/>
    </source>
</evidence>
<protein>
    <recommendedName>
        <fullName evidence="7">Pre-mRNA-splicing factor 38</fullName>
    </recommendedName>
</protein>
<keyword evidence="3 7" id="KW-0507">mRNA processing</keyword>
<evidence type="ECO:0000313" key="10">
    <source>
        <dbReference type="Proteomes" id="UP001281761"/>
    </source>
</evidence>
<sequence length="204" mass="23377">MNRVDTKARQIHGRNPQFLIEDITRKKIQGCLYWKEQCFALDAASIIDRAVDLTYYGGLFGGTMQPTPFLCLVLKLLQIQPDLETTLAYVRDESSKYLRILGAFYLRLTGAPMDIYQNLEPLLADYRKLKCRNIVDCSLTHVDEFIDDLLTKERVCDVILPRLPKRWALEKTEGLQPRVSPLEMMMDSDDSSSEETSDSSESDS</sequence>
<feature type="region of interest" description="Disordered" evidence="8">
    <location>
        <begin position="178"/>
        <end position="204"/>
    </location>
</feature>
<comment type="caution">
    <text evidence="9">The sequence shown here is derived from an EMBL/GenBank/DDBJ whole genome shotgun (WGS) entry which is preliminary data.</text>
</comment>
<keyword evidence="10" id="KW-1185">Reference proteome</keyword>
<dbReference type="Pfam" id="PF03371">
    <property type="entry name" value="PRP38"/>
    <property type="match status" value="1"/>
</dbReference>
<comment type="similarity">
    <text evidence="2 7">Belongs to the PRP38 family.</text>
</comment>
<keyword evidence="4 7" id="KW-0747">Spliceosome</keyword>
<feature type="compositionally biased region" description="Acidic residues" evidence="8">
    <location>
        <begin position="186"/>
        <end position="204"/>
    </location>
</feature>
<comment type="subcellular location">
    <subcellularLocation>
        <location evidence="1 7">Nucleus</location>
    </subcellularLocation>
</comment>
<gene>
    <name evidence="9" type="ORF">BLNAU_3613</name>
</gene>
<evidence type="ECO:0000256" key="4">
    <source>
        <dbReference type="ARBA" id="ARBA00022728"/>
    </source>
</evidence>
<evidence type="ECO:0000256" key="5">
    <source>
        <dbReference type="ARBA" id="ARBA00023187"/>
    </source>
</evidence>
<name>A0ABQ9YCV2_9EUKA</name>
<dbReference type="InterPro" id="IPR005037">
    <property type="entry name" value="PRP38"/>
</dbReference>